<dbReference type="GO" id="GO:0004568">
    <property type="term" value="F:chitinase activity"/>
    <property type="evidence" value="ECO:0007669"/>
    <property type="project" value="InterPro"/>
</dbReference>
<dbReference type="Proteomes" id="UP000275910">
    <property type="component" value="Unassembled WGS sequence"/>
</dbReference>
<dbReference type="Pfam" id="PF00182">
    <property type="entry name" value="Glyco_hydro_19"/>
    <property type="match status" value="1"/>
</dbReference>
<accession>A0A3N2RHA3</accession>
<name>A0A3N2RHA3_LYSEN</name>
<dbReference type="Gene3D" id="1.10.530.10">
    <property type="match status" value="1"/>
</dbReference>
<evidence type="ECO:0000313" key="3">
    <source>
        <dbReference type="EMBL" id="ROU06863.1"/>
    </source>
</evidence>
<dbReference type="EMBL" id="RCTY01000027">
    <property type="protein sequence ID" value="ROU06863.1"/>
    <property type="molecule type" value="Genomic_DNA"/>
</dbReference>
<gene>
    <name evidence="3" type="ORF">D9T17_11610</name>
</gene>
<reference evidence="3 4" key="1">
    <citation type="submission" date="2018-10" db="EMBL/GenBank/DDBJ databases">
        <title>The genome of Lysobacter enzymogenes OH11.</title>
        <authorList>
            <person name="Liu F."/>
            <person name="Zhao Y."/>
            <person name="Qian G."/>
            <person name="Chen Y."/>
            <person name="Xu H."/>
        </authorList>
    </citation>
    <scope>NUCLEOTIDE SEQUENCE [LARGE SCALE GENOMIC DNA]</scope>
    <source>
        <strain evidence="3 4">OH11</strain>
    </source>
</reference>
<feature type="domain" description="Glycoside hydrolase family 19 catalytic" evidence="2">
    <location>
        <begin position="247"/>
        <end position="296"/>
    </location>
</feature>
<comment type="caution">
    <text evidence="3">The sequence shown here is derived from an EMBL/GenBank/DDBJ whole genome shotgun (WGS) entry which is preliminary data.</text>
</comment>
<dbReference type="InterPro" id="IPR000726">
    <property type="entry name" value="Glyco_hydro_19_cat"/>
</dbReference>
<evidence type="ECO:0000259" key="2">
    <source>
        <dbReference type="Pfam" id="PF00182"/>
    </source>
</evidence>
<proteinExistence type="predicted"/>
<dbReference type="GO" id="GO:0006032">
    <property type="term" value="P:chitin catabolic process"/>
    <property type="evidence" value="ECO:0007669"/>
    <property type="project" value="InterPro"/>
</dbReference>
<dbReference type="InterPro" id="IPR023346">
    <property type="entry name" value="Lysozyme-like_dom_sf"/>
</dbReference>
<evidence type="ECO:0000256" key="1">
    <source>
        <dbReference type="SAM" id="MobiDB-lite"/>
    </source>
</evidence>
<dbReference type="GO" id="GO:0016998">
    <property type="term" value="P:cell wall macromolecule catabolic process"/>
    <property type="evidence" value="ECO:0007669"/>
    <property type="project" value="InterPro"/>
</dbReference>
<organism evidence="3 4">
    <name type="scientific">Lysobacter enzymogenes</name>
    <dbReference type="NCBI Taxonomy" id="69"/>
    <lineage>
        <taxon>Bacteria</taxon>
        <taxon>Pseudomonadati</taxon>
        <taxon>Pseudomonadota</taxon>
        <taxon>Gammaproteobacteria</taxon>
        <taxon>Lysobacterales</taxon>
        <taxon>Lysobacteraceae</taxon>
        <taxon>Lysobacter</taxon>
    </lineage>
</organism>
<evidence type="ECO:0000313" key="4">
    <source>
        <dbReference type="Proteomes" id="UP000275910"/>
    </source>
</evidence>
<dbReference type="AlphaFoldDB" id="A0A3N2RHA3"/>
<sequence>MSWTWTSRANGSPTLRVIRIWPCGNTATRSGAKPAFASPARTRRHSSIQATAMPSSPPCATCSAAAGWSNGRSACPLRSRIPGSWTTRAGNTPPRAASWNVTAWNDAARRDVASAQHARPGRPPTAPPFEGMRGPLPRAAPSPRSTDGENRMFAFDDEQFLDGYRQRFGPLRDDLAQAVRFLIGRIERDASFSVDPVHRHQIAYCLATFKWETAHTLRPIDEFGDDARFERLYGPDTRIGKALGNSKRGDGARYHGRGYVQLTGRANYERAGKFLGIDLVGKPEDAKRPEIAYAIAMQGMKQGWFTGKKLDHYFKPGQLPNYEEARRIINGQDKAQTIADIARRFDELLANALE</sequence>
<dbReference type="SUPFAM" id="SSF53955">
    <property type="entry name" value="Lysozyme-like"/>
    <property type="match status" value="1"/>
</dbReference>
<feature type="region of interest" description="Disordered" evidence="1">
    <location>
        <begin position="111"/>
        <end position="147"/>
    </location>
</feature>
<protein>
    <recommendedName>
        <fullName evidence="2">Glycoside hydrolase family 19 catalytic domain-containing protein</fullName>
    </recommendedName>
</protein>